<comment type="subcellular location">
    <subcellularLocation>
        <location evidence="6">Cytoplasm</location>
    </subcellularLocation>
</comment>
<dbReference type="Gene3D" id="3.30.260.10">
    <property type="entry name" value="TCP-1-like chaperonin intermediate domain"/>
    <property type="match status" value="1"/>
</dbReference>
<dbReference type="PROSITE" id="PS00296">
    <property type="entry name" value="CHAPERONINS_CPN60"/>
    <property type="match status" value="1"/>
</dbReference>
<dbReference type="PATRIC" id="fig|722438.3.peg.651"/>
<dbReference type="Proteomes" id="UP000007756">
    <property type="component" value="Chromosome"/>
</dbReference>
<organism evidence="9 10">
    <name type="scientific">Mycoplasmoides pneumoniae (strain ATCC 15531 / DSM 23978 / CIP 103766 / NBRC 14401 / NCTC 10119 / FH)</name>
    <name type="common">Mycoplasma pneumoniae</name>
    <dbReference type="NCBI Taxonomy" id="722438"/>
    <lineage>
        <taxon>Bacteria</taxon>
        <taxon>Bacillati</taxon>
        <taxon>Mycoplasmatota</taxon>
        <taxon>Mycoplasmoidales</taxon>
        <taxon>Mycoplasmoidaceae</taxon>
        <taxon>Mycoplasmoides</taxon>
    </lineage>
</organism>
<dbReference type="CDD" id="cd03344">
    <property type="entry name" value="GroEL"/>
    <property type="match status" value="1"/>
</dbReference>
<dbReference type="Pfam" id="PF00118">
    <property type="entry name" value="Cpn60_TCP1"/>
    <property type="match status" value="1"/>
</dbReference>
<comment type="function">
    <text evidence="6 8">Together with its co-chaperonin GroES, plays an essential role in assisting protein folding. The GroEL-GroES system forms a nano-cage that allows encapsulation of the non-native substrate proteins and provides a physical environment optimized to promote and accelerate protein folding.</text>
</comment>
<dbReference type="InterPro" id="IPR018370">
    <property type="entry name" value="Chaperonin_Cpn60_CS"/>
</dbReference>
<evidence type="ECO:0000313" key="10">
    <source>
        <dbReference type="Proteomes" id="UP000007756"/>
    </source>
</evidence>
<dbReference type="InterPro" id="IPR001844">
    <property type="entry name" value="Cpn60/GroEL"/>
</dbReference>
<reference evidence="9 10" key="1">
    <citation type="journal article" date="2010" name="Appl. Environ. Microbiol.">
        <title>Targeted chromosomal knockouts in Mycoplasma pneumoniae.</title>
        <authorList>
            <person name="Krishnakumar R."/>
            <person name="Assad-Garcia N."/>
            <person name="Benders G.A."/>
            <person name="Phan Q."/>
            <person name="Montague M.G."/>
            <person name="Glass J.I."/>
        </authorList>
    </citation>
    <scope>NUCLEOTIDE SEQUENCE [LARGE SCALE GENOMIC DNA]</scope>
    <source>
        <strain evidence="10">ATCC 15531 / DSM 22911 / NBRC 14401 / NCTC 10119 / FH</strain>
    </source>
</reference>
<dbReference type="Gene3D" id="1.10.560.10">
    <property type="entry name" value="GroEL-like equatorial domain"/>
    <property type="match status" value="1"/>
</dbReference>
<dbReference type="InterPro" id="IPR027409">
    <property type="entry name" value="GroEL-like_apical_dom_sf"/>
</dbReference>
<dbReference type="SMR" id="A0A0H3DNC3"/>
<comment type="similarity">
    <text evidence="1 6 7">Belongs to the chaperonin (HSP60) family.</text>
</comment>
<dbReference type="EC" id="5.6.1.7" evidence="6"/>
<feature type="binding site" evidence="6">
    <location>
        <begin position="29"/>
        <end position="32"/>
    </location>
    <ligand>
        <name>ATP</name>
        <dbReference type="ChEBI" id="CHEBI:30616"/>
    </ligand>
</feature>
<keyword evidence="3 6" id="KW-0067">ATP-binding</keyword>
<dbReference type="EMBL" id="CP002077">
    <property type="protein sequence ID" value="ADK87193.1"/>
    <property type="molecule type" value="Genomic_DNA"/>
</dbReference>
<dbReference type="GO" id="GO:0042026">
    <property type="term" value="P:protein refolding"/>
    <property type="evidence" value="ECO:0007669"/>
    <property type="project" value="UniProtKB-UniRule"/>
</dbReference>
<evidence type="ECO:0000256" key="7">
    <source>
        <dbReference type="RuleBase" id="RU000418"/>
    </source>
</evidence>
<feature type="binding site" evidence="6">
    <location>
        <position position="504"/>
    </location>
    <ligand>
        <name>ATP</name>
        <dbReference type="ChEBI" id="CHEBI:30616"/>
    </ligand>
</feature>
<dbReference type="STRING" id="722438.F539_03240"/>
<dbReference type="PaxDb" id="722438-MPNE_0675"/>
<keyword evidence="4 6" id="KW-0143">Chaperone</keyword>
<dbReference type="NCBIfam" id="TIGR02348">
    <property type="entry name" value="GroEL"/>
    <property type="match status" value="1"/>
</dbReference>
<dbReference type="KEGG" id="mpj:MPNE_0675"/>
<dbReference type="eggNOG" id="COG0459">
    <property type="taxonomic scope" value="Bacteria"/>
</dbReference>
<dbReference type="InterPro" id="IPR002423">
    <property type="entry name" value="Cpn60/GroEL/TCP-1"/>
</dbReference>
<evidence type="ECO:0000256" key="4">
    <source>
        <dbReference type="ARBA" id="ARBA00023186"/>
    </source>
</evidence>
<keyword evidence="2 6" id="KW-0547">Nucleotide-binding</keyword>
<dbReference type="GO" id="GO:0005737">
    <property type="term" value="C:cytoplasm"/>
    <property type="evidence" value="ECO:0007669"/>
    <property type="project" value="UniProtKB-SubCell"/>
</dbReference>
<evidence type="ECO:0000256" key="5">
    <source>
        <dbReference type="ARBA" id="ARBA00023235"/>
    </source>
</evidence>
<comment type="caution">
    <text evidence="6">Lacks conserved residue(s) required for the propagation of feature annotation.</text>
</comment>
<dbReference type="NCBIfam" id="NF009489">
    <property type="entry name" value="PRK12851.1"/>
    <property type="match status" value="1"/>
</dbReference>
<dbReference type="AlphaFoldDB" id="A0A0H3DNC3"/>
<feature type="binding site" evidence="6">
    <location>
        <position position="413"/>
    </location>
    <ligand>
        <name>ATP</name>
        <dbReference type="ChEBI" id="CHEBI:30616"/>
    </ligand>
</feature>
<dbReference type="Gene3D" id="3.50.7.10">
    <property type="entry name" value="GroEL"/>
    <property type="match status" value="1"/>
</dbReference>
<evidence type="ECO:0000256" key="2">
    <source>
        <dbReference type="ARBA" id="ARBA00022741"/>
    </source>
</evidence>
<dbReference type="GO" id="GO:0005524">
    <property type="term" value="F:ATP binding"/>
    <property type="evidence" value="ECO:0007669"/>
    <property type="project" value="UniProtKB-UniRule"/>
</dbReference>
<dbReference type="SUPFAM" id="SSF52029">
    <property type="entry name" value="GroEL apical domain-like"/>
    <property type="match status" value="1"/>
</dbReference>
<gene>
    <name evidence="6 9" type="primary">groL</name>
    <name evidence="6" type="synonym">groEL</name>
    <name evidence="9" type="ordered locus">MPNE_0675</name>
</gene>
<evidence type="ECO:0000256" key="3">
    <source>
        <dbReference type="ARBA" id="ARBA00022840"/>
    </source>
</evidence>
<evidence type="ECO:0000256" key="8">
    <source>
        <dbReference type="RuleBase" id="RU000419"/>
    </source>
</evidence>
<dbReference type="SUPFAM" id="SSF48592">
    <property type="entry name" value="GroEL equatorial domain-like"/>
    <property type="match status" value="1"/>
</dbReference>
<dbReference type="RefSeq" id="WP_010874930.1">
    <property type="nucleotide sequence ID" value="NZ_CP010546.1"/>
</dbReference>
<dbReference type="FunFam" id="3.50.7.10:FF:000001">
    <property type="entry name" value="60 kDa chaperonin"/>
    <property type="match status" value="1"/>
</dbReference>
<evidence type="ECO:0000256" key="6">
    <source>
        <dbReference type="HAMAP-Rule" id="MF_00600"/>
    </source>
</evidence>
<dbReference type="InterPro" id="IPR027413">
    <property type="entry name" value="GROEL-like_equatorial_sf"/>
</dbReference>
<dbReference type="InterPro" id="IPR027410">
    <property type="entry name" value="TCP-1-like_intermed_sf"/>
</dbReference>
<comment type="subunit">
    <text evidence="6 8">Forms a cylinder of 14 subunits composed of two heptameric rings stacked back-to-back. Interacts with the co-chaperonin GroES.</text>
</comment>
<dbReference type="NCBIfam" id="NF009487">
    <property type="entry name" value="PRK12849.1"/>
    <property type="match status" value="1"/>
</dbReference>
<dbReference type="GeneID" id="66608744"/>
<dbReference type="NCBIfam" id="NF000592">
    <property type="entry name" value="PRK00013.1"/>
    <property type="match status" value="1"/>
</dbReference>
<dbReference type="SUPFAM" id="SSF54849">
    <property type="entry name" value="GroEL-intermediate domain like"/>
    <property type="match status" value="1"/>
</dbReference>
<dbReference type="GO" id="GO:0016853">
    <property type="term" value="F:isomerase activity"/>
    <property type="evidence" value="ECO:0007669"/>
    <property type="project" value="UniProtKB-KW"/>
</dbReference>
<dbReference type="HOGENOM" id="CLU_016503_3_0_14"/>
<protein>
    <recommendedName>
        <fullName evidence="6">Chaperonin GroEL</fullName>
        <ecNumber evidence="6">5.6.1.7</ecNumber>
    </recommendedName>
    <alternativeName>
        <fullName evidence="6">60 kDa chaperonin</fullName>
    </alternativeName>
    <alternativeName>
        <fullName evidence="6">Chaperonin-60</fullName>
        <shortName evidence="6">Cpn60</shortName>
    </alternativeName>
</protein>
<sequence>MAKELVFGKNARNKLLAGINKLADAVKVTVGPKGQNVILGRKFSNPLITNDGVTIAKEIELTDPLENIGAKVISVAAVSTNDIAGDGTTTATILAQEMTNRGVEAVNNGANPVNVRRGIEDASQLIITELDKRSKKINTNEEIEQVAAISSGSKEIGKLIAQAMALVGKNGVITTDDAKTINTTLETTEGIEFKGTYASPYMVSDQEKMEVVLDQPKILVSAMKINTIKEILPLLEGSMENGNPLLIVAPDFAEEVVTTLAVNKLRGTINVVAVKCNEYGERQKAALEDLAISTGTLAYNNELGGGFKDVTVNHLGEARRVQVAKEKTTVIGGKGSKETIQKHLDLLNGRLKQTTEKYDTDLLKERIAHLSQGVAVVRVGGATELAQKELKLRIEDALNSTKAAVEEGIISGGGIALLNVSTILNDSKLADKYKAETSAENLKEILVGYEIVRKSLEAPVRQIIENSGVNPVKVFAELRSEADGVGFDAETKKKVDMIRSGIIDPTKVTKTALEKAASVASSLITTSVAVYDIKENKEGSFQE</sequence>
<evidence type="ECO:0000313" key="9">
    <source>
        <dbReference type="EMBL" id="ADK87193.1"/>
    </source>
</evidence>
<dbReference type="GO" id="GO:0140662">
    <property type="term" value="F:ATP-dependent protein folding chaperone"/>
    <property type="evidence" value="ECO:0007669"/>
    <property type="project" value="InterPro"/>
</dbReference>
<dbReference type="HAMAP" id="MF_00600">
    <property type="entry name" value="CH60"/>
    <property type="match status" value="1"/>
</dbReference>
<proteinExistence type="inferred from homology"/>
<evidence type="ECO:0000256" key="1">
    <source>
        <dbReference type="ARBA" id="ARBA00006607"/>
    </source>
</evidence>
<keyword evidence="6" id="KW-0963">Cytoplasm</keyword>
<keyword evidence="5 6" id="KW-0413">Isomerase</keyword>
<dbReference type="PRINTS" id="PR00298">
    <property type="entry name" value="CHAPERONIN60"/>
</dbReference>
<accession>A0A0H3DNC3</accession>
<feature type="binding site" evidence="6">
    <location>
        <begin position="86"/>
        <end position="90"/>
    </location>
    <ligand>
        <name>ATP</name>
        <dbReference type="ChEBI" id="CHEBI:30616"/>
    </ligand>
</feature>
<dbReference type="PANTHER" id="PTHR45633">
    <property type="entry name" value="60 KDA HEAT SHOCK PROTEIN, MITOCHONDRIAL"/>
    <property type="match status" value="1"/>
</dbReference>
<dbReference type="GO" id="GO:0051082">
    <property type="term" value="F:unfolded protein binding"/>
    <property type="evidence" value="ECO:0007669"/>
    <property type="project" value="UniProtKB-UniRule"/>
</dbReference>
<dbReference type="NCBIfam" id="NF009488">
    <property type="entry name" value="PRK12850.1"/>
    <property type="match status" value="1"/>
</dbReference>
<name>A0A0H3DNC3_MYCPB</name>